<keyword evidence="1" id="KW-0472">Membrane</keyword>
<evidence type="ECO:0000313" key="2">
    <source>
        <dbReference type="EMBL" id="MBK8522964.1"/>
    </source>
</evidence>
<proteinExistence type="predicted"/>
<evidence type="ECO:0000256" key="1">
    <source>
        <dbReference type="SAM" id="Phobius"/>
    </source>
</evidence>
<sequence length="274" mass="30050">MTHCADQSTWRRCISRLPLFITVGIAVLMLAYGVIEQPANYRDFADHSTWAGVPHAADVFQFRFCCRWPLGRWQLSPHRTHRHSRRLVRLPPAAVGLVLTAAGSTATILPRMTIACSGIACRSRWPVPGCWRGVRAETVARYDARSEAAILALLAVVSVVWWYATSLHGAGDLRPYLLLQLLPILLVPLWQALHGSDARDRLWFGAALAIYVVAKAAELNDHELLATAGLISGHTAKHLLATLAAALIVGRLVRRSREARPGCRTGLPPDAKAA</sequence>
<accession>A0A9D7JY93</accession>
<comment type="caution">
    <text evidence="2">The sequence shown here is derived from an EMBL/GenBank/DDBJ whole genome shotgun (WGS) entry which is preliminary data.</text>
</comment>
<keyword evidence="1" id="KW-0812">Transmembrane</keyword>
<reference evidence="2" key="1">
    <citation type="submission" date="2020-10" db="EMBL/GenBank/DDBJ databases">
        <title>Connecting structure to function with the recovery of over 1000 high-quality activated sludge metagenome-assembled genomes encoding full-length rRNA genes using long-read sequencing.</title>
        <authorList>
            <person name="Singleton C.M."/>
            <person name="Petriglieri F."/>
            <person name="Kristensen J.M."/>
            <person name="Kirkegaard R.H."/>
            <person name="Michaelsen T.Y."/>
            <person name="Andersen M.H."/>
            <person name="Karst S.M."/>
            <person name="Dueholm M.S."/>
            <person name="Nielsen P.H."/>
            <person name="Albertsen M."/>
        </authorList>
    </citation>
    <scope>NUCLEOTIDE SEQUENCE</scope>
    <source>
        <strain evidence="2">Hirt_18-Q3-R61-65_BATAC.395</strain>
    </source>
</reference>
<organism evidence="2 3">
    <name type="scientific">Candidatus Proximibacter danicus</name>
    <dbReference type="NCBI Taxonomy" id="2954365"/>
    <lineage>
        <taxon>Bacteria</taxon>
        <taxon>Pseudomonadati</taxon>
        <taxon>Pseudomonadota</taxon>
        <taxon>Betaproteobacteria</taxon>
        <taxon>Candidatus Proximibacter</taxon>
    </lineage>
</organism>
<dbReference type="EMBL" id="JADJUC010000001">
    <property type="protein sequence ID" value="MBK8522964.1"/>
    <property type="molecule type" value="Genomic_DNA"/>
</dbReference>
<keyword evidence="1" id="KW-1133">Transmembrane helix</keyword>
<dbReference type="PANTHER" id="PTHR34368">
    <property type="entry name" value="OS01G0962200 PROTEIN"/>
    <property type="match status" value="1"/>
</dbReference>
<dbReference type="AlphaFoldDB" id="A0A9D7JY93"/>
<protein>
    <recommendedName>
        <fullName evidence="4">Alkaline phytoceramidase</fullName>
    </recommendedName>
</protein>
<evidence type="ECO:0000313" key="3">
    <source>
        <dbReference type="Proteomes" id="UP000886689"/>
    </source>
</evidence>
<feature type="transmembrane region" description="Helical" evidence="1">
    <location>
        <begin position="90"/>
        <end position="109"/>
    </location>
</feature>
<evidence type="ECO:0008006" key="4">
    <source>
        <dbReference type="Google" id="ProtNLM"/>
    </source>
</evidence>
<feature type="transmembrane region" description="Helical" evidence="1">
    <location>
        <begin position="17"/>
        <end position="35"/>
    </location>
</feature>
<dbReference type="Proteomes" id="UP000886689">
    <property type="component" value="Unassembled WGS sequence"/>
</dbReference>
<name>A0A9D7JY93_9PROT</name>
<feature type="transmembrane region" description="Helical" evidence="1">
    <location>
        <begin position="148"/>
        <end position="164"/>
    </location>
</feature>
<gene>
    <name evidence="2" type="ORF">IPL58_01815</name>
</gene>
<dbReference type="PANTHER" id="PTHR34368:SF1">
    <property type="entry name" value="OS01G0962200 PROTEIN"/>
    <property type="match status" value="1"/>
</dbReference>